<dbReference type="AlphaFoldDB" id="A0A2X2DI28"/>
<sequence>MLIDIHHLRVQFEQNRQIKQVVKGCQSTS</sequence>
<name>A0A2X2DI28_PROMI</name>
<proteinExistence type="predicted"/>
<accession>A0A2X2DI28</accession>
<keyword evidence="1" id="KW-0547">Nucleotide-binding</keyword>
<protein>
    <submittedName>
        <fullName evidence="1">ABC transporter, ATP-binding protein</fullName>
    </submittedName>
</protein>
<dbReference type="GO" id="GO:0005524">
    <property type="term" value="F:ATP binding"/>
    <property type="evidence" value="ECO:0007669"/>
    <property type="project" value="UniProtKB-KW"/>
</dbReference>
<dbReference type="Proteomes" id="UP000251485">
    <property type="component" value="Unassembled WGS sequence"/>
</dbReference>
<organism evidence="1 2">
    <name type="scientific">Proteus mirabilis</name>
    <dbReference type="NCBI Taxonomy" id="584"/>
    <lineage>
        <taxon>Bacteria</taxon>
        <taxon>Pseudomonadati</taxon>
        <taxon>Pseudomonadota</taxon>
        <taxon>Gammaproteobacteria</taxon>
        <taxon>Enterobacterales</taxon>
        <taxon>Morganellaceae</taxon>
        <taxon>Proteus</taxon>
    </lineage>
</organism>
<evidence type="ECO:0000313" key="1">
    <source>
        <dbReference type="EMBL" id="SPY94120.1"/>
    </source>
</evidence>
<evidence type="ECO:0000313" key="2">
    <source>
        <dbReference type="Proteomes" id="UP000251485"/>
    </source>
</evidence>
<gene>
    <name evidence="1" type="ORF">NCTC10975_00455</name>
</gene>
<keyword evidence="1" id="KW-0067">ATP-binding</keyword>
<reference evidence="1 2" key="1">
    <citation type="submission" date="2018-06" db="EMBL/GenBank/DDBJ databases">
        <authorList>
            <consortium name="Pathogen Informatics"/>
            <person name="Doyle S."/>
        </authorList>
    </citation>
    <scope>NUCLEOTIDE SEQUENCE [LARGE SCALE GENOMIC DNA]</scope>
    <source>
        <strain evidence="1 2">NCTC10975</strain>
    </source>
</reference>
<dbReference type="EMBL" id="UAUE01000002">
    <property type="protein sequence ID" value="SPY94120.1"/>
    <property type="molecule type" value="Genomic_DNA"/>
</dbReference>